<dbReference type="RefSeq" id="WP_221400911.1">
    <property type="nucleotide sequence ID" value="NZ_JACHOB010000002.1"/>
</dbReference>
<name>A0A840I1N3_9PROT</name>
<dbReference type="PANTHER" id="PTHR43464:SF90">
    <property type="entry name" value="METHYLTRANSFERASE TYPE 11"/>
    <property type="match status" value="1"/>
</dbReference>
<evidence type="ECO:0000313" key="3">
    <source>
        <dbReference type="Proteomes" id="UP000563524"/>
    </source>
</evidence>
<dbReference type="Pfam" id="PF13649">
    <property type="entry name" value="Methyltransf_25"/>
    <property type="match status" value="1"/>
</dbReference>
<evidence type="ECO:0000313" key="2">
    <source>
        <dbReference type="EMBL" id="MBB4658729.1"/>
    </source>
</evidence>
<dbReference type="PANTHER" id="PTHR43464">
    <property type="entry name" value="METHYLTRANSFERASE"/>
    <property type="match status" value="1"/>
</dbReference>
<dbReference type="GO" id="GO:0032259">
    <property type="term" value="P:methylation"/>
    <property type="evidence" value="ECO:0007669"/>
    <property type="project" value="UniProtKB-KW"/>
</dbReference>
<evidence type="ECO:0000259" key="1">
    <source>
        <dbReference type="Pfam" id="PF13649"/>
    </source>
</evidence>
<accession>A0A840I1N3</accession>
<feature type="domain" description="Methyltransferase" evidence="1">
    <location>
        <begin position="41"/>
        <end position="132"/>
    </location>
</feature>
<organism evidence="2 3">
    <name type="scientific">Parvularcula dongshanensis</name>
    <dbReference type="NCBI Taxonomy" id="1173995"/>
    <lineage>
        <taxon>Bacteria</taxon>
        <taxon>Pseudomonadati</taxon>
        <taxon>Pseudomonadota</taxon>
        <taxon>Alphaproteobacteria</taxon>
        <taxon>Parvularculales</taxon>
        <taxon>Parvularculaceae</taxon>
        <taxon>Parvularcula</taxon>
    </lineage>
</organism>
<dbReference type="InterPro" id="IPR041698">
    <property type="entry name" value="Methyltransf_25"/>
</dbReference>
<proteinExistence type="predicted"/>
<reference evidence="2 3" key="1">
    <citation type="submission" date="2020-08" db="EMBL/GenBank/DDBJ databases">
        <title>Genomic Encyclopedia of Type Strains, Phase IV (KMG-IV): sequencing the most valuable type-strain genomes for metagenomic binning, comparative biology and taxonomic classification.</title>
        <authorList>
            <person name="Goeker M."/>
        </authorList>
    </citation>
    <scope>NUCLEOTIDE SEQUENCE [LARGE SCALE GENOMIC DNA]</scope>
    <source>
        <strain evidence="2 3">DSM 102850</strain>
    </source>
</reference>
<gene>
    <name evidence="2" type="ORF">GGQ59_001243</name>
</gene>
<keyword evidence="2" id="KW-0808">Transferase</keyword>
<dbReference type="Proteomes" id="UP000563524">
    <property type="component" value="Unassembled WGS sequence"/>
</dbReference>
<dbReference type="GO" id="GO:0008168">
    <property type="term" value="F:methyltransferase activity"/>
    <property type="evidence" value="ECO:0007669"/>
    <property type="project" value="UniProtKB-KW"/>
</dbReference>
<dbReference type="InterPro" id="IPR029063">
    <property type="entry name" value="SAM-dependent_MTases_sf"/>
</dbReference>
<dbReference type="Gene3D" id="3.40.50.150">
    <property type="entry name" value="Vaccinia Virus protein VP39"/>
    <property type="match status" value="1"/>
</dbReference>
<sequence length="193" mass="20123">MTRDRSNGWDAVAAGFLAARTPVGLGVVRRWAASLPPGCAVLDLGAGSGEPLAAALIAEGFDLHAVDASPAMVAAFRERFPDAAAACEPVEASAFFGRTFGGILAVGLIFLLPTDVQRDVIARAATALRPGGRLIFSAPSQACSWNDVLTGRRSVSLGAERYRDLLVRAGLIPTGEDTDRGGNHYYTALRPSG</sequence>
<keyword evidence="2" id="KW-0489">Methyltransferase</keyword>
<dbReference type="AlphaFoldDB" id="A0A840I1N3"/>
<dbReference type="EMBL" id="JACHOB010000002">
    <property type="protein sequence ID" value="MBB4658729.1"/>
    <property type="molecule type" value="Genomic_DNA"/>
</dbReference>
<dbReference type="CDD" id="cd02440">
    <property type="entry name" value="AdoMet_MTases"/>
    <property type="match status" value="1"/>
</dbReference>
<comment type="caution">
    <text evidence="2">The sequence shown here is derived from an EMBL/GenBank/DDBJ whole genome shotgun (WGS) entry which is preliminary data.</text>
</comment>
<keyword evidence="3" id="KW-1185">Reference proteome</keyword>
<protein>
    <submittedName>
        <fullName evidence="2">SAM-dependent methyltransferase</fullName>
    </submittedName>
</protein>
<dbReference type="SUPFAM" id="SSF53335">
    <property type="entry name" value="S-adenosyl-L-methionine-dependent methyltransferases"/>
    <property type="match status" value="1"/>
</dbReference>